<dbReference type="InParanoid" id="A0A067NFE8"/>
<keyword evidence="1" id="KW-1133">Transmembrane helix</keyword>
<evidence type="ECO:0000256" key="1">
    <source>
        <dbReference type="SAM" id="Phobius"/>
    </source>
</evidence>
<sequence>MGSHEKQSGSFPGSLTLRKVRSARPNGTLITSVKYSPVKPGSDGMIAVADIHGSLTIHSSVSLEIIRQYDVAPKAASEVNGIRALAWNPRHANELYVGFGNGNLIVYEFAVDTLDGERKDRTSRLMFQGPIHDIAVNPSGLELAVAYEENVALIQRPEFDRYGTPHHLSLTPQSQPRKLLYCGETSVVVVSLYNKPNHVGSISCPAAVAYFTHDGTVRWHIFTSAEDIILSAAITPSNNMITFAHAHSGAESYSLPQCQLLIKRDLYAKRDDKREKFAVDMIFIDEDTVVVGGPSSTLTLTDVRSANRPTSTIKPPVGRLTTYSLRRLDVLRDPSGGGFWLTAADSSTLSEACDIMQFTNLPRVRGYETTHKASWLMRNFFISAIIVGWFARNQVLVLMRVLFWYLLRQVFGKWRSDTKEQVIAAPPPGNGMIHWSNVMTWTNVSVFGILVIIVCARFKVVAHHLEAFRAQNLLVFANVLQAAPPELPLPLP</sequence>
<dbReference type="Gene3D" id="2.130.10.10">
    <property type="entry name" value="YVTN repeat-like/Quinoprotein amine dehydrogenase"/>
    <property type="match status" value="1"/>
</dbReference>
<feature type="transmembrane region" description="Helical" evidence="1">
    <location>
        <begin position="438"/>
        <end position="460"/>
    </location>
</feature>
<gene>
    <name evidence="2" type="ORF">PLEOSDRAFT_1109601</name>
</gene>
<name>A0A067NFE8_PLEO1</name>
<keyword evidence="1" id="KW-0472">Membrane</keyword>
<proteinExistence type="predicted"/>
<keyword evidence="1" id="KW-0812">Transmembrane</keyword>
<dbReference type="STRING" id="1137138.A0A067NFE8"/>
<organism evidence="2 3">
    <name type="scientific">Pleurotus ostreatus (strain PC15)</name>
    <name type="common">Oyster mushroom</name>
    <dbReference type="NCBI Taxonomy" id="1137138"/>
    <lineage>
        <taxon>Eukaryota</taxon>
        <taxon>Fungi</taxon>
        <taxon>Dikarya</taxon>
        <taxon>Basidiomycota</taxon>
        <taxon>Agaricomycotina</taxon>
        <taxon>Agaricomycetes</taxon>
        <taxon>Agaricomycetidae</taxon>
        <taxon>Agaricales</taxon>
        <taxon>Pleurotineae</taxon>
        <taxon>Pleurotaceae</taxon>
        <taxon>Pleurotus</taxon>
    </lineage>
</organism>
<dbReference type="VEuPathDB" id="FungiDB:PLEOSDRAFT_1109601"/>
<dbReference type="SUPFAM" id="SSF50998">
    <property type="entry name" value="Quinoprotein alcohol dehydrogenase-like"/>
    <property type="match status" value="1"/>
</dbReference>
<dbReference type="EMBL" id="KL198014">
    <property type="protein sequence ID" value="KDQ22491.1"/>
    <property type="molecule type" value="Genomic_DNA"/>
</dbReference>
<dbReference type="InterPro" id="IPR015943">
    <property type="entry name" value="WD40/YVTN_repeat-like_dom_sf"/>
</dbReference>
<protein>
    <submittedName>
        <fullName evidence="2">Uncharacterized protein</fullName>
    </submittedName>
</protein>
<evidence type="ECO:0000313" key="3">
    <source>
        <dbReference type="Proteomes" id="UP000027073"/>
    </source>
</evidence>
<dbReference type="HOGENOM" id="CLU_554450_0_0_1"/>
<dbReference type="InterPro" id="IPR011047">
    <property type="entry name" value="Quinoprotein_ADH-like_sf"/>
</dbReference>
<feature type="transmembrane region" description="Helical" evidence="1">
    <location>
        <begin position="380"/>
        <end position="407"/>
    </location>
</feature>
<accession>A0A067NFE8</accession>
<reference evidence="3" key="1">
    <citation type="journal article" date="2014" name="Proc. Natl. Acad. Sci. U.S.A.">
        <title>Extensive sampling of basidiomycete genomes demonstrates inadequacy of the white-rot/brown-rot paradigm for wood decay fungi.</title>
        <authorList>
            <person name="Riley R."/>
            <person name="Salamov A.A."/>
            <person name="Brown D.W."/>
            <person name="Nagy L.G."/>
            <person name="Floudas D."/>
            <person name="Held B.W."/>
            <person name="Levasseur A."/>
            <person name="Lombard V."/>
            <person name="Morin E."/>
            <person name="Otillar R."/>
            <person name="Lindquist E.A."/>
            <person name="Sun H."/>
            <person name="LaButti K.M."/>
            <person name="Schmutz J."/>
            <person name="Jabbour D."/>
            <person name="Luo H."/>
            <person name="Baker S.E."/>
            <person name="Pisabarro A.G."/>
            <person name="Walton J.D."/>
            <person name="Blanchette R.A."/>
            <person name="Henrissat B."/>
            <person name="Martin F."/>
            <person name="Cullen D."/>
            <person name="Hibbett D.S."/>
            <person name="Grigoriev I.V."/>
        </authorList>
    </citation>
    <scope>NUCLEOTIDE SEQUENCE [LARGE SCALE GENOMIC DNA]</scope>
    <source>
        <strain evidence="3">PC15</strain>
    </source>
</reference>
<dbReference type="Proteomes" id="UP000027073">
    <property type="component" value="Unassembled WGS sequence"/>
</dbReference>
<dbReference type="AlphaFoldDB" id="A0A067NFE8"/>
<evidence type="ECO:0000313" key="2">
    <source>
        <dbReference type="EMBL" id="KDQ22491.1"/>
    </source>
</evidence>